<dbReference type="PROSITE" id="PS50255">
    <property type="entry name" value="CYTOCHROME_B5_2"/>
    <property type="match status" value="1"/>
</dbReference>
<dbReference type="GO" id="GO:0006629">
    <property type="term" value="P:lipid metabolic process"/>
    <property type="evidence" value="ECO:0007669"/>
    <property type="project" value="UniProtKB-KW"/>
</dbReference>
<dbReference type="InterPro" id="IPR012171">
    <property type="entry name" value="Fatty_acid_desaturase"/>
</dbReference>
<comment type="pathway">
    <text evidence="2">Lipid metabolism.</text>
</comment>
<evidence type="ECO:0000256" key="4">
    <source>
        <dbReference type="ARBA" id="ARBA00022617"/>
    </source>
</evidence>
<keyword evidence="4" id="KW-0349">Heme</keyword>
<name>A0A2I0BBU3_9ASPA</name>
<organism evidence="14 15">
    <name type="scientific">Apostasia shenzhenica</name>
    <dbReference type="NCBI Taxonomy" id="1088818"/>
    <lineage>
        <taxon>Eukaryota</taxon>
        <taxon>Viridiplantae</taxon>
        <taxon>Streptophyta</taxon>
        <taxon>Embryophyta</taxon>
        <taxon>Tracheophyta</taxon>
        <taxon>Spermatophyta</taxon>
        <taxon>Magnoliopsida</taxon>
        <taxon>Liliopsida</taxon>
        <taxon>Asparagales</taxon>
        <taxon>Orchidaceae</taxon>
        <taxon>Apostasioideae</taxon>
        <taxon>Apostasia</taxon>
    </lineage>
</organism>
<dbReference type="GO" id="GO:0102003">
    <property type="term" value="F:acyl-lipid (11-3)-desaturase activity"/>
    <property type="evidence" value="ECO:0007669"/>
    <property type="project" value="UniProtKB-EC"/>
</dbReference>
<dbReference type="Pfam" id="PF00173">
    <property type="entry name" value="Cyt-b5"/>
    <property type="match status" value="1"/>
</dbReference>
<evidence type="ECO:0000256" key="10">
    <source>
        <dbReference type="ARBA" id="ARBA00023098"/>
    </source>
</evidence>
<reference evidence="14 15" key="1">
    <citation type="journal article" date="2017" name="Nature">
        <title>The Apostasia genome and the evolution of orchids.</title>
        <authorList>
            <person name="Zhang G.Q."/>
            <person name="Liu K.W."/>
            <person name="Li Z."/>
            <person name="Lohaus R."/>
            <person name="Hsiao Y.Y."/>
            <person name="Niu S.C."/>
            <person name="Wang J.Y."/>
            <person name="Lin Y.C."/>
            <person name="Xu Q."/>
            <person name="Chen L.J."/>
            <person name="Yoshida K."/>
            <person name="Fujiwara S."/>
            <person name="Wang Z.W."/>
            <person name="Zhang Y.Q."/>
            <person name="Mitsuda N."/>
            <person name="Wang M."/>
            <person name="Liu G.H."/>
            <person name="Pecoraro L."/>
            <person name="Huang H.X."/>
            <person name="Xiao X.J."/>
            <person name="Lin M."/>
            <person name="Wu X.Y."/>
            <person name="Wu W.L."/>
            <person name="Chen Y.Y."/>
            <person name="Chang S.B."/>
            <person name="Sakamoto S."/>
            <person name="Ohme-Takagi M."/>
            <person name="Yagi M."/>
            <person name="Zeng S.J."/>
            <person name="Shen C.Y."/>
            <person name="Yeh C.M."/>
            <person name="Luo Y.B."/>
            <person name="Tsai W.C."/>
            <person name="Van de Peer Y."/>
            <person name="Liu Z.J."/>
        </authorList>
    </citation>
    <scope>NUCLEOTIDE SEQUENCE [LARGE SCALE GENOMIC DNA]</scope>
    <source>
        <strain evidence="15">cv. Shenzhen</strain>
        <tissue evidence="14">Stem</tissue>
    </source>
</reference>
<proteinExistence type="inferred from homology"/>
<dbReference type="PIRSF" id="PIRSF015921">
    <property type="entry name" value="FA_sphinglp_des"/>
    <property type="match status" value="1"/>
</dbReference>
<feature type="transmembrane region" description="Helical" evidence="12">
    <location>
        <begin position="298"/>
        <end position="318"/>
    </location>
</feature>
<dbReference type="EC" id="1.14.19.4" evidence="14"/>
<evidence type="ECO:0000256" key="7">
    <source>
        <dbReference type="ARBA" id="ARBA00022989"/>
    </source>
</evidence>
<dbReference type="Gene3D" id="3.10.120.10">
    <property type="entry name" value="Cytochrome b5-like heme/steroid binding domain"/>
    <property type="match status" value="1"/>
</dbReference>
<feature type="transmembrane region" description="Helical" evidence="12">
    <location>
        <begin position="124"/>
        <end position="143"/>
    </location>
</feature>
<evidence type="ECO:0000256" key="6">
    <source>
        <dbReference type="ARBA" id="ARBA00022723"/>
    </source>
</evidence>
<dbReference type="GO" id="GO:0016020">
    <property type="term" value="C:membrane"/>
    <property type="evidence" value="ECO:0007669"/>
    <property type="project" value="UniProtKB-SubCell"/>
</dbReference>
<evidence type="ECO:0000313" key="15">
    <source>
        <dbReference type="Proteomes" id="UP000236161"/>
    </source>
</evidence>
<keyword evidence="15" id="KW-1185">Reference proteome</keyword>
<feature type="domain" description="Cytochrome b5 heme-binding" evidence="13">
    <location>
        <begin position="18"/>
        <end position="93"/>
    </location>
</feature>
<accession>A0A2I0BBU3</accession>
<comment type="subcellular location">
    <subcellularLocation>
        <location evidence="1">Membrane</location>
        <topology evidence="1">Multi-pass membrane protein</topology>
    </subcellularLocation>
</comment>
<evidence type="ECO:0000259" key="13">
    <source>
        <dbReference type="PROSITE" id="PS50255"/>
    </source>
</evidence>
<dbReference type="InterPro" id="IPR005804">
    <property type="entry name" value="FA_desaturase_dom"/>
</dbReference>
<dbReference type="SUPFAM" id="SSF55856">
    <property type="entry name" value="Cytochrome b5-like heme/steroid binding domain"/>
    <property type="match status" value="1"/>
</dbReference>
<sequence>MEEVGAISSGVALEPEKRKFISSEELRKHNSPSDLWLSIQGKVYDVTDWVKHHPGGEIPLLDLAGQDATDAFVAYHPASAWKTLDRFFVGYHLSDYSVSEVSKDYRRLVAEFSKIGFFERKGHGVCLSFCCMTALFSLAVYFIAGTASFWAHLAAGGMMGILWNQSGFLGHDSGHYNVMISPWFNRLAQIVSGNCLTGISIGWWKRNHNAHHIACNSLDYDPDLQHIPLFAVSSKFFSSLQSYFYERKMTFDSAARFLISYQHFTFYPVLCFARLNLFAQSVILLLSKKKVPGRWQEIVGLIVFWIWYPYLISFLPNWGERLMFIIASFTVTGIQHVQFCLNHFSANVYVGKPEGNDWFEKQTKGTIDIACSPWMDWFHGGLQFQVEHHLFPRLPRCHLRRIAPLVKDLCKKHKLQYTSVGFFEANKRTLATLRAAAMQARSLENSAPKNLVWEALNTHG</sequence>
<feature type="transmembrane region" description="Helical" evidence="12">
    <location>
        <begin position="149"/>
        <end position="171"/>
    </location>
</feature>
<dbReference type="OrthoDB" id="260091at2759"/>
<keyword evidence="7 12" id="KW-1133">Transmembrane helix</keyword>
<dbReference type="PANTHER" id="PTHR19353">
    <property type="entry name" value="FATTY ACID DESATURASE 2"/>
    <property type="match status" value="1"/>
</dbReference>
<evidence type="ECO:0000256" key="5">
    <source>
        <dbReference type="ARBA" id="ARBA00022692"/>
    </source>
</evidence>
<dbReference type="STRING" id="1088818.A0A2I0BBU3"/>
<keyword evidence="11 12" id="KW-0472">Membrane</keyword>
<dbReference type="Proteomes" id="UP000236161">
    <property type="component" value="Unassembled WGS sequence"/>
</dbReference>
<dbReference type="GO" id="GO:0046872">
    <property type="term" value="F:metal ion binding"/>
    <property type="evidence" value="ECO:0007669"/>
    <property type="project" value="UniProtKB-KW"/>
</dbReference>
<evidence type="ECO:0000256" key="1">
    <source>
        <dbReference type="ARBA" id="ARBA00004141"/>
    </source>
</evidence>
<dbReference type="InterPro" id="IPR036400">
    <property type="entry name" value="Cyt_B5-like_heme/steroid_sf"/>
</dbReference>
<evidence type="ECO:0000256" key="3">
    <source>
        <dbReference type="ARBA" id="ARBA00009295"/>
    </source>
</evidence>
<evidence type="ECO:0000256" key="9">
    <source>
        <dbReference type="ARBA" id="ARBA00023004"/>
    </source>
</evidence>
<comment type="similarity">
    <text evidence="3">Belongs to the fatty acid desaturase type 1 family.</text>
</comment>
<keyword evidence="6" id="KW-0479">Metal-binding</keyword>
<evidence type="ECO:0000256" key="11">
    <source>
        <dbReference type="ARBA" id="ARBA00023136"/>
    </source>
</evidence>
<evidence type="ECO:0000256" key="12">
    <source>
        <dbReference type="SAM" id="Phobius"/>
    </source>
</evidence>
<evidence type="ECO:0000256" key="2">
    <source>
        <dbReference type="ARBA" id="ARBA00005189"/>
    </source>
</evidence>
<keyword evidence="5 12" id="KW-0812">Transmembrane</keyword>
<evidence type="ECO:0000313" key="14">
    <source>
        <dbReference type="EMBL" id="PKA65265.1"/>
    </source>
</evidence>
<gene>
    <name evidence="14" type="primary">sld1</name>
    <name evidence="14" type="ORF">AXF42_Ash005597</name>
</gene>
<feature type="transmembrane region" description="Helical" evidence="12">
    <location>
        <begin position="266"/>
        <end position="286"/>
    </location>
</feature>
<feature type="transmembrane region" description="Helical" evidence="12">
    <location>
        <begin position="183"/>
        <end position="204"/>
    </location>
</feature>
<keyword evidence="10" id="KW-0443">Lipid metabolism</keyword>
<dbReference type="EMBL" id="KZ451895">
    <property type="protein sequence ID" value="PKA65265.1"/>
    <property type="molecule type" value="Genomic_DNA"/>
</dbReference>
<evidence type="ECO:0000256" key="8">
    <source>
        <dbReference type="ARBA" id="ARBA00023002"/>
    </source>
</evidence>
<dbReference type="CDD" id="cd03506">
    <property type="entry name" value="Delta6-FADS-like"/>
    <property type="match status" value="1"/>
</dbReference>
<protein>
    <submittedName>
        <fullName evidence="14">Delta(8)-fatty-acid desaturase</fullName>
        <ecNumber evidence="14">1.14.19.4</ecNumber>
    </submittedName>
</protein>
<keyword evidence="8 14" id="KW-0560">Oxidoreductase</keyword>
<keyword evidence="9" id="KW-0408">Iron</keyword>
<dbReference type="Pfam" id="PF00487">
    <property type="entry name" value="FA_desaturase"/>
    <property type="match status" value="1"/>
</dbReference>
<dbReference type="InterPro" id="IPR001199">
    <property type="entry name" value="Cyt_B5-like_heme/steroid-bd"/>
</dbReference>
<dbReference type="SMART" id="SM01117">
    <property type="entry name" value="Cyt-b5"/>
    <property type="match status" value="1"/>
</dbReference>
<dbReference type="AlphaFoldDB" id="A0A2I0BBU3"/>
<dbReference type="PANTHER" id="PTHR19353:SF30">
    <property type="entry name" value="DELTA 8-(E)-SPHINGOLIPID DESATURASE"/>
    <property type="match status" value="1"/>
</dbReference>